<accession>A0A2V5K338</accession>
<evidence type="ECO:0008006" key="3">
    <source>
        <dbReference type="Google" id="ProtNLM"/>
    </source>
</evidence>
<dbReference type="RefSeq" id="WP_110841600.1">
    <property type="nucleotide sequence ID" value="NZ_QJVJ01000008.1"/>
</dbReference>
<dbReference type="OrthoDB" id="1934429at2"/>
<proteinExistence type="predicted"/>
<gene>
    <name evidence="1" type="ORF">DLM86_18815</name>
</gene>
<dbReference type="Pfam" id="PF11553">
    <property type="entry name" value="DUF3231"/>
    <property type="match status" value="1"/>
</dbReference>
<dbReference type="Gene3D" id="1.20.1260.10">
    <property type="match status" value="1"/>
</dbReference>
<reference evidence="1 2" key="1">
    <citation type="submission" date="2018-05" db="EMBL/GenBank/DDBJ databases">
        <title>Paenibacillus flagellatus sp. nov., isolated from selenium mineral soil.</title>
        <authorList>
            <person name="Dai X."/>
        </authorList>
    </citation>
    <scope>NUCLEOTIDE SEQUENCE [LARGE SCALE GENOMIC DNA]</scope>
    <source>
        <strain evidence="1 2">DXL2</strain>
    </source>
</reference>
<comment type="caution">
    <text evidence="1">The sequence shown here is derived from an EMBL/GenBank/DDBJ whole genome shotgun (WGS) entry which is preliminary data.</text>
</comment>
<keyword evidence="2" id="KW-1185">Reference proteome</keyword>
<evidence type="ECO:0000313" key="2">
    <source>
        <dbReference type="Proteomes" id="UP000247476"/>
    </source>
</evidence>
<dbReference type="InterPro" id="IPR012347">
    <property type="entry name" value="Ferritin-like"/>
</dbReference>
<dbReference type="EMBL" id="QJVJ01000008">
    <property type="protein sequence ID" value="PYI53052.1"/>
    <property type="molecule type" value="Genomic_DNA"/>
</dbReference>
<name>A0A2V5K338_9BACL</name>
<protein>
    <recommendedName>
        <fullName evidence="3">DUF3231 domain-containing protein</fullName>
    </recommendedName>
</protein>
<dbReference type="InterPro" id="IPR021617">
    <property type="entry name" value="DUF3231"/>
</dbReference>
<organism evidence="1 2">
    <name type="scientific">Paenibacillus flagellatus</name>
    <dbReference type="NCBI Taxonomy" id="2211139"/>
    <lineage>
        <taxon>Bacteria</taxon>
        <taxon>Bacillati</taxon>
        <taxon>Bacillota</taxon>
        <taxon>Bacilli</taxon>
        <taxon>Bacillales</taxon>
        <taxon>Paenibacillaceae</taxon>
        <taxon>Paenibacillus</taxon>
    </lineage>
</organism>
<dbReference type="Proteomes" id="UP000247476">
    <property type="component" value="Unassembled WGS sequence"/>
</dbReference>
<dbReference type="AlphaFoldDB" id="A0A2V5K338"/>
<evidence type="ECO:0000313" key="1">
    <source>
        <dbReference type="EMBL" id="PYI53052.1"/>
    </source>
</evidence>
<sequence length="172" mass="18608">MGILSGNPKDEPLHYGEIYALWQCSSGAKLATSCYRTHLVHAGDDDLKKMLNEAIDQCGKEIEECDALLKANGIAPAPAMPEKPEAKLEDIPPGARLTDPEIAASLGIDFAGGLTMFSQAMAQSIREDVGALFAKYHATKTAMALKLLRLNKDKGWLVPPPLQVKRPEPVEV</sequence>